<gene>
    <name evidence="15" type="ORF">FH972_020251</name>
</gene>
<keyword evidence="4 13" id="KW-0812">Transmembrane</keyword>
<evidence type="ECO:0000256" key="7">
    <source>
        <dbReference type="ARBA" id="ARBA00023053"/>
    </source>
</evidence>
<dbReference type="OrthoDB" id="196264at2759"/>
<dbReference type="PANTHER" id="PTHR10110">
    <property type="entry name" value="SODIUM/HYDROGEN EXCHANGER"/>
    <property type="match status" value="1"/>
</dbReference>
<feature type="transmembrane region" description="Helical" evidence="13">
    <location>
        <begin position="206"/>
        <end position="223"/>
    </location>
</feature>
<keyword evidence="16" id="KW-1185">Reference proteome</keyword>
<evidence type="ECO:0000256" key="3">
    <source>
        <dbReference type="ARBA" id="ARBA00022538"/>
    </source>
</evidence>
<keyword evidence="7" id="KW-0915">Sodium</keyword>
<feature type="transmembrane region" description="Helical" evidence="13">
    <location>
        <begin position="235"/>
        <end position="255"/>
    </location>
</feature>
<dbReference type="GO" id="GO:0005886">
    <property type="term" value="C:plasma membrane"/>
    <property type="evidence" value="ECO:0007669"/>
    <property type="project" value="TreeGrafter"/>
</dbReference>
<keyword evidence="5" id="KW-0630">Potassium</keyword>
<evidence type="ECO:0000259" key="14">
    <source>
        <dbReference type="Pfam" id="PF00999"/>
    </source>
</evidence>
<feature type="transmembrane region" description="Helical" evidence="13">
    <location>
        <begin position="352"/>
        <end position="375"/>
    </location>
</feature>
<keyword evidence="10" id="KW-0739">Sodium transport</keyword>
<evidence type="ECO:0000256" key="9">
    <source>
        <dbReference type="ARBA" id="ARBA00023136"/>
    </source>
</evidence>
<evidence type="ECO:0000256" key="10">
    <source>
        <dbReference type="ARBA" id="ARBA00023201"/>
    </source>
</evidence>
<comment type="catalytic activity">
    <reaction evidence="11">
        <text>Na(+)(in) + H(+)(out) = Na(+)(out) + H(+)(in)</text>
        <dbReference type="Rhea" id="RHEA:29419"/>
        <dbReference type="ChEBI" id="CHEBI:15378"/>
        <dbReference type="ChEBI" id="CHEBI:29101"/>
    </reaction>
</comment>
<sequence>MVVSEYFSNLGNDHAQVVPLMVFVAVLCLCLIIGHLLEENRWISGEEKAVLPKFPNHHVVWGGSWWLFPKLGFVGLTARDYLALGTIFSSTDTVCTLQVLHQDETPLLFSLVFGEGVVNDATTVVLFNTIQKFDVSRLDSRTILPIVGDFFYLFLTSAALGVVAGLVTAYVLKTLYFGRHSSIREIALMVLMAYFSYMLAELLQLSGILTVFFCGILMSHYAWHNVSESSRITTTHVFATMSFIAETLIFLYVGMDALDIEMWRMTKLSFGTSMGIYSTLMLLILLGRAAFVFPLSSLSNYMNRKAERAPMITFKHQVSIAMITFMHTVREVSIELALAFKQFTCSGITSDPINATMITDTIIVVLFSTLEFVYLQRFHGMFYIYLLVFGFLTKPLISYLLPHHETIKISHRESVPPKEDLGVPLLSPEESMGTNMSRAKDSLSRLIERPVFTIHFYWRKFDDAYMRPIFGGPVSSPMDC</sequence>
<dbReference type="AlphaFoldDB" id="A0A5N6RX22"/>
<keyword evidence="3" id="KW-0633">Potassium transport</keyword>
<protein>
    <recommendedName>
        <fullName evidence="14">Cation/H+ exchanger transmembrane domain-containing protein</fullName>
    </recommendedName>
</protein>
<evidence type="ECO:0000256" key="11">
    <source>
        <dbReference type="ARBA" id="ARBA00047524"/>
    </source>
</evidence>
<name>A0A5N6RX22_9ROSI</name>
<evidence type="ECO:0000313" key="15">
    <source>
        <dbReference type="EMBL" id="KAE8125444.1"/>
    </source>
</evidence>
<evidence type="ECO:0000256" key="4">
    <source>
        <dbReference type="ARBA" id="ARBA00022692"/>
    </source>
</evidence>
<keyword evidence="6 13" id="KW-1133">Transmembrane helix</keyword>
<accession>A0A5N6RX22</accession>
<dbReference type="InterPro" id="IPR018422">
    <property type="entry name" value="Cation/H_exchanger_CPA1"/>
</dbReference>
<reference evidence="15 16" key="1">
    <citation type="submission" date="2019-06" db="EMBL/GenBank/DDBJ databases">
        <title>A chromosomal-level reference genome of Carpinus fangiana (Coryloideae, Betulaceae).</title>
        <authorList>
            <person name="Yang X."/>
            <person name="Wang Z."/>
            <person name="Zhang L."/>
            <person name="Hao G."/>
            <person name="Liu J."/>
            <person name="Yang Y."/>
        </authorList>
    </citation>
    <scope>NUCLEOTIDE SEQUENCE [LARGE SCALE GENOMIC DNA]</scope>
    <source>
        <strain evidence="15">Cfa_2016G</strain>
        <tissue evidence="15">Leaf</tissue>
    </source>
</reference>
<evidence type="ECO:0000256" key="1">
    <source>
        <dbReference type="ARBA" id="ARBA00004141"/>
    </source>
</evidence>
<keyword evidence="9 13" id="KW-0472">Membrane</keyword>
<feature type="transmembrane region" description="Helical" evidence="13">
    <location>
        <begin position="20"/>
        <end position="37"/>
    </location>
</feature>
<evidence type="ECO:0000256" key="2">
    <source>
        <dbReference type="ARBA" id="ARBA00022448"/>
    </source>
</evidence>
<dbReference type="Gene3D" id="6.10.140.1330">
    <property type="match status" value="1"/>
</dbReference>
<dbReference type="EMBL" id="CM017328">
    <property type="protein sequence ID" value="KAE8125444.1"/>
    <property type="molecule type" value="Genomic_DNA"/>
</dbReference>
<dbReference type="GO" id="GO:0015386">
    <property type="term" value="F:potassium:proton antiporter activity"/>
    <property type="evidence" value="ECO:0007669"/>
    <property type="project" value="TreeGrafter"/>
</dbReference>
<feature type="transmembrane region" description="Helical" evidence="13">
    <location>
        <begin position="382"/>
        <end position="401"/>
    </location>
</feature>
<dbReference type="Pfam" id="PF00999">
    <property type="entry name" value="Na_H_Exchanger"/>
    <property type="match status" value="1"/>
</dbReference>
<evidence type="ECO:0000256" key="6">
    <source>
        <dbReference type="ARBA" id="ARBA00022989"/>
    </source>
</evidence>
<dbReference type="InterPro" id="IPR006153">
    <property type="entry name" value="Cation/H_exchanger_TM"/>
</dbReference>
<evidence type="ECO:0000256" key="12">
    <source>
        <dbReference type="ARBA" id="ARBA00047912"/>
    </source>
</evidence>
<dbReference type="GO" id="GO:0098719">
    <property type="term" value="P:sodium ion import across plasma membrane"/>
    <property type="evidence" value="ECO:0007669"/>
    <property type="project" value="TreeGrafter"/>
</dbReference>
<feature type="domain" description="Cation/H+ exchanger transmembrane" evidence="14">
    <location>
        <begin position="59"/>
        <end position="370"/>
    </location>
</feature>
<feature type="transmembrane region" description="Helical" evidence="13">
    <location>
        <begin position="150"/>
        <end position="171"/>
    </location>
</feature>
<dbReference type="GO" id="GO:0015385">
    <property type="term" value="F:sodium:proton antiporter activity"/>
    <property type="evidence" value="ECO:0007669"/>
    <property type="project" value="InterPro"/>
</dbReference>
<evidence type="ECO:0000256" key="13">
    <source>
        <dbReference type="SAM" id="Phobius"/>
    </source>
</evidence>
<organism evidence="15 16">
    <name type="scientific">Carpinus fangiana</name>
    <dbReference type="NCBI Taxonomy" id="176857"/>
    <lineage>
        <taxon>Eukaryota</taxon>
        <taxon>Viridiplantae</taxon>
        <taxon>Streptophyta</taxon>
        <taxon>Embryophyta</taxon>
        <taxon>Tracheophyta</taxon>
        <taxon>Spermatophyta</taxon>
        <taxon>Magnoliopsida</taxon>
        <taxon>eudicotyledons</taxon>
        <taxon>Gunneridae</taxon>
        <taxon>Pentapetalae</taxon>
        <taxon>rosids</taxon>
        <taxon>fabids</taxon>
        <taxon>Fagales</taxon>
        <taxon>Betulaceae</taxon>
        <taxon>Carpinus</taxon>
    </lineage>
</organism>
<feature type="transmembrane region" description="Helical" evidence="13">
    <location>
        <begin position="275"/>
        <end position="298"/>
    </location>
</feature>
<keyword evidence="8" id="KW-0406">Ion transport</keyword>
<comment type="subcellular location">
    <subcellularLocation>
        <location evidence="1">Membrane</location>
        <topology evidence="1">Multi-pass membrane protein</topology>
    </subcellularLocation>
</comment>
<dbReference type="Proteomes" id="UP000327013">
    <property type="component" value="Chromosome 8"/>
</dbReference>
<evidence type="ECO:0000256" key="5">
    <source>
        <dbReference type="ARBA" id="ARBA00022958"/>
    </source>
</evidence>
<proteinExistence type="predicted"/>
<dbReference type="PANTHER" id="PTHR10110:SF179">
    <property type="entry name" value="SODIUM_HYDROGEN EXCHANGER 4"/>
    <property type="match status" value="1"/>
</dbReference>
<comment type="catalytic activity">
    <reaction evidence="12">
        <text>K(+)(in) + H(+)(out) = K(+)(out) + H(+)(in)</text>
        <dbReference type="Rhea" id="RHEA:29467"/>
        <dbReference type="ChEBI" id="CHEBI:15378"/>
        <dbReference type="ChEBI" id="CHEBI:29103"/>
    </reaction>
</comment>
<dbReference type="GO" id="GO:0051453">
    <property type="term" value="P:regulation of intracellular pH"/>
    <property type="evidence" value="ECO:0007669"/>
    <property type="project" value="TreeGrafter"/>
</dbReference>
<keyword evidence="2" id="KW-0813">Transport</keyword>
<evidence type="ECO:0000256" key="8">
    <source>
        <dbReference type="ARBA" id="ARBA00023065"/>
    </source>
</evidence>
<evidence type="ECO:0000313" key="16">
    <source>
        <dbReference type="Proteomes" id="UP000327013"/>
    </source>
</evidence>